<evidence type="ECO:0000313" key="5">
    <source>
        <dbReference type="Proteomes" id="UP000234239"/>
    </source>
</evidence>
<sequence>MKTTLKGLGLFIASTAILFLFLYGLLAYSNHVYLERYKAGNDDYYLQAQHYEEVTGDKIIQDDELYQN</sequence>
<dbReference type="Proteomes" id="UP000234239">
    <property type="component" value="Unassembled WGS sequence"/>
</dbReference>
<dbReference type="EMBL" id="CP014160">
    <property type="protein sequence ID" value="AMB94410.1"/>
    <property type="molecule type" value="Genomic_DNA"/>
</dbReference>
<dbReference type="EMBL" id="PKGY01000007">
    <property type="protein sequence ID" value="PKZ20733.1"/>
    <property type="molecule type" value="Genomic_DNA"/>
</dbReference>
<dbReference type="AlphaFoldDB" id="A0A0X8FBW2"/>
<dbReference type="RefSeq" id="WP_067975023.1">
    <property type="nucleotide sequence ID" value="NZ_CAJHKM010000010.1"/>
</dbReference>
<proteinExistence type="predicted"/>
<accession>A0A0X8FBW2</accession>
<keyword evidence="1" id="KW-1133">Transmembrane helix</keyword>
<evidence type="ECO:0000313" key="3">
    <source>
        <dbReference type="EMBL" id="PKZ20733.1"/>
    </source>
</evidence>
<protein>
    <submittedName>
        <fullName evidence="2">Uncharacterized protein</fullName>
    </submittedName>
</protein>
<dbReference type="GeneID" id="92903686"/>
<evidence type="ECO:0000256" key="1">
    <source>
        <dbReference type="SAM" id="Phobius"/>
    </source>
</evidence>
<evidence type="ECO:0000313" key="4">
    <source>
        <dbReference type="Proteomes" id="UP000069912"/>
    </source>
</evidence>
<dbReference type="KEGG" id="asan:AWM72_06360"/>
<reference evidence="2 4" key="1">
    <citation type="journal article" date="2016" name="Genome Announc.">
        <title>Complete Genome Sequences of Aerococcus christensenii CCUG 28831T, Aerococcus sanguinicola CCUG 43001T, Aerococcus urinae CCUG 36881T, Aerococcus urinaeequi CCUG 28094T, Aerococcus urinaehominis CCUG 42038 BT, and Aerococcus viridans CCUG 4311T.</title>
        <authorList>
            <person name="Carkaci D."/>
            <person name="Dargis R."/>
            <person name="Nielsen X.C."/>
            <person name="Skovgaard O."/>
            <person name="Fuursted K."/>
            <person name="Christensen J.J."/>
        </authorList>
    </citation>
    <scope>NUCLEOTIDE SEQUENCE [LARGE SCALE GENOMIC DNA]</scope>
    <source>
        <strain evidence="2 4">CCUG43001</strain>
    </source>
</reference>
<gene>
    <name evidence="2" type="ORF">AWM72_06360</name>
    <name evidence="3" type="ORF">CYJ28_09625</name>
</gene>
<keyword evidence="1" id="KW-0812">Transmembrane</keyword>
<keyword evidence="1" id="KW-0472">Membrane</keyword>
<dbReference type="Proteomes" id="UP000069912">
    <property type="component" value="Chromosome"/>
</dbReference>
<reference evidence="3 5" key="3">
    <citation type="submission" date="2017-12" db="EMBL/GenBank/DDBJ databases">
        <title>Phylogenetic diversity of female urinary microbiome.</title>
        <authorList>
            <person name="Thomas-White K."/>
            <person name="Wolfe A.J."/>
        </authorList>
    </citation>
    <scope>NUCLEOTIDE SEQUENCE [LARGE SCALE GENOMIC DNA]</scope>
    <source>
        <strain evidence="3 5">UMB0139</strain>
    </source>
</reference>
<name>A0A0X8FBW2_9LACT</name>
<reference evidence="4" key="2">
    <citation type="submission" date="2016-01" db="EMBL/GenBank/DDBJ databases">
        <title>Six Aerococcus type strain genome sequencing and assembly using PacBio and Illumina Hiseq.</title>
        <authorList>
            <person name="Carkaci D."/>
            <person name="Dargis R."/>
            <person name="Nielsen X.C."/>
            <person name="Skovgaard O."/>
            <person name="Fuursted K."/>
            <person name="Christensen J.J."/>
        </authorList>
    </citation>
    <scope>NUCLEOTIDE SEQUENCE [LARGE SCALE GENOMIC DNA]</scope>
    <source>
        <strain evidence="4">CCUG43001</strain>
    </source>
</reference>
<dbReference type="OrthoDB" id="9893852at2"/>
<organism evidence="2 4">
    <name type="scientific">Aerococcus sanguinicola</name>
    <dbReference type="NCBI Taxonomy" id="119206"/>
    <lineage>
        <taxon>Bacteria</taxon>
        <taxon>Bacillati</taxon>
        <taxon>Bacillota</taxon>
        <taxon>Bacilli</taxon>
        <taxon>Lactobacillales</taxon>
        <taxon>Aerococcaceae</taxon>
        <taxon>Aerococcus</taxon>
    </lineage>
</organism>
<feature type="transmembrane region" description="Helical" evidence="1">
    <location>
        <begin position="7"/>
        <end position="28"/>
    </location>
</feature>
<evidence type="ECO:0000313" key="2">
    <source>
        <dbReference type="EMBL" id="AMB94410.1"/>
    </source>
</evidence>
<keyword evidence="4" id="KW-1185">Reference proteome</keyword>